<dbReference type="InParanoid" id="A9SF25"/>
<dbReference type="EnsemblPlants" id="Pp3c5_1900V3.1">
    <property type="protein sequence ID" value="PAC:32953132.CDS.1"/>
    <property type="gene ID" value="Pp3c5_1900"/>
</dbReference>
<dbReference type="AlphaFoldDB" id="A9SF25"/>
<dbReference type="EMBL" id="ABEU02000005">
    <property type="protein sequence ID" value="PNR53437.1"/>
    <property type="molecule type" value="Genomic_DNA"/>
</dbReference>
<dbReference type="EnsemblPlants" id="Pp3c5_1900V3.2">
    <property type="protein sequence ID" value="PAC:32953133.CDS.1"/>
    <property type="gene ID" value="Pp3c5_1900"/>
</dbReference>
<dbReference type="Proteomes" id="UP000006727">
    <property type="component" value="Chromosome 5"/>
</dbReference>
<organism evidence="2">
    <name type="scientific">Physcomitrium patens</name>
    <name type="common">Spreading-leaved earth moss</name>
    <name type="synonym">Physcomitrella patens</name>
    <dbReference type="NCBI Taxonomy" id="3218"/>
    <lineage>
        <taxon>Eukaryota</taxon>
        <taxon>Viridiplantae</taxon>
        <taxon>Streptophyta</taxon>
        <taxon>Embryophyta</taxon>
        <taxon>Bryophyta</taxon>
        <taxon>Bryophytina</taxon>
        <taxon>Bryopsida</taxon>
        <taxon>Funariidae</taxon>
        <taxon>Funariales</taxon>
        <taxon>Funariaceae</taxon>
        <taxon>Physcomitrium</taxon>
    </lineage>
</organism>
<evidence type="ECO:0000313" key="2">
    <source>
        <dbReference type="EMBL" id="PNR53437.1"/>
    </source>
</evidence>
<keyword evidence="4" id="KW-1185">Reference proteome</keyword>
<feature type="region of interest" description="Disordered" evidence="1">
    <location>
        <begin position="1"/>
        <end position="77"/>
    </location>
</feature>
<gene>
    <name evidence="2" type="ORF">PHYPA_007112</name>
</gene>
<sequence>MRFGKGTKNQQRREVGLRRKREEEEKKELCECTTRQRHRDRQTHSLSQSLHQRRLGKFPGREGKGGRESGPGEGGRAARQLLTSYVRMLGKWQQTDVSSSFALIQDPPPLPLRHGLWTQSLFPALPFAARPGPSLPAKDEGDARSSCVRIVVVVLLLLLIHPPRLMDTWWTEVEPNKYLNPDDSSNFPVHFTGIVSRRLHWVL</sequence>
<evidence type="ECO:0000256" key="1">
    <source>
        <dbReference type="SAM" id="MobiDB-lite"/>
    </source>
</evidence>
<name>A9SF25_PHYPA</name>
<dbReference type="Gramene" id="Pp3c5_1900V3.1">
    <property type="protein sequence ID" value="PAC:32953132.CDS.1"/>
    <property type="gene ID" value="Pp3c5_1900"/>
</dbReference>
<protein>
    <submittedName>
        <fullName evidence="2 3">Uncharacterized protein</fullName>
    </submittedName>
</protein>
<proteinExistence type="predicted"/>
<feature type="compositionally biased region" description="Basic and acidic residues" evidence="1">
    <location>
        <begin position="11"/>
        <end position="30"/>
    </location>
</feature>
<reference evidence="3" key="3">
    <citation type="submission" date="2020-12" db="UniProtKB">
        <authorList>
            <consortium name="EnsemblPlants"/>
        </authorList>
    </citation>
    <scope>IDENTIFICATION</scope>
</reference>
<evidence type="ECO:0000313" key="3">
    <source>
        <dbReference type="EnsemblPlants" id="PAC:32953132.CDS.1"/>
    </source>
</evidence>
<reference evidence="2 4" key="2">
    <citation type="journal article" date="2018" name="Plant J.">
        <title>The Physcomitrella patens chromosome-scale assembly reveals moss genome structure and evolution.</title>
        <authorList>
            <person name="Lang D."/>
            <person name="Ullrich K.K."/>
            <person name="Murat F."/>
            <person name="Fuchs J."/>
            <person name="Jenkins J."/>
            <person name="Haas F.B."/>
            <person name="Piednoel M."/>
            <person name="Gundlach H."/>
            <person name="Van Bel M."/>
            <person name="Meyberg R."/>
            <person name="Vives C."/>
            <person name="Morata J."/>
            <person name="Symeonidi A."/>
            <person name="Hiss M."/>
            <person name="Muchero W."/>
            <person name="Kamisugi Y."/>
            <person name="Saleh O."/>
            <person name="Blanc G."/>
            <person name="Decker E.L."/>
            <person name="van Gessel N."/>
            <person name="Grimwood J."/>
            <person name="Hayes R.D."/>
            <person name="Graham S.W."/>
            <person name="Gunter L.E."/>
            <person name="McDaniel S.F."/>
            <person name="Hoernstein S.N.W."/>
            <person name="Larsson A."/>
            <person name="Li F.W."/>
            <person name="Perroud P.F."/>
            <person name="Phillips J."/>
            <person name="Ranjan P."/>
            <person name="Rokshar D.S."/>
            <person name="Rothfels C.J."/>
            <person name="Schneider L."/>
            <person name="Shu S."/>
            <person name="Stevenson D.W."/>
            <person name="Thummler F."/>
            <person name="Tillich M."/>
            <person name="Villarreal Aguilar J.C."/>
            <person name="Widiez T."/>
            <person name="Wong G.K."/>
            <person name="Wymore A."/>
            <person name="Zhang Y."/>
            <person name="Zimmer A.D."/>
            <person name="Quatrano R.S."/>
            <person name="Mayer K.F.X."/>
            <person name="Goodstein D."/>
            <person name="Casacuberta J.M."/>
            <person name="Vandepoele K."/>
            <person name="Reski R."/>
            <person name="Cuming A.C."/>
            <person name="Tuskan G.A."/>
            <person name="Maumus F."/>
            <person name="Salse J."/>
            <person name="Schmutz J."/>
            <person name="Rensing S.A."/>
        </authorList>
    </citation>
    <scope>NUCLEOTIDE SEQUENCE [LARGE SCALE GENOMIC DNA]</scope>
    <source>
        <strain evidence="3 4">cv. Gransden 2004</strain>
    </source>
</reference>
<dbReference type="Gramene" id="Pp3c5_1900V3.2">
    <property type="protein sequence ID" value="PAC:32953133.CDS.1"/>
    <property type="gene ID" value="Pp3c5_1900"/>
</dbReference>
<evidence type="ECO:0000313" key="4">
    <source>
        <dbReference type="Proteomes" id="UP000006727"/>
    </source>
</evidence>
<reference evidence="2 4" key="1">
    <citation type="journal article" date="2008" name="Science">
        <title>The Physcomitrella genome reveals evolutionary insights into the conquest of land by plants.</title>
        <authorList>
            <person name="Rensing S."/>
            <person name="Lang D."/>
            <person name="Zimmer A."/>
            <person name="Terry A."/>
            <person name="Salamov A."/>
            <person name="Shapiro H."/>
            <person name="Nishiyama T."/>
            <person name="Perroud P.-F."/>
            <person name="Lindquist E."/>
            <person name="Kamisugi Y."/>
            <person name="Tanahashi T."/>
            <person name="Sakakibara K."/>
            <person name="Fujita T."/>
            <person name="Oishi K."/>
            <person name="Shin-I T."/>
            <person name="Kuroki Y."/>
            <person name="Toyoda A."/>
            <person name="Suzuki Y."/>
            <person name="Hashimoto A."/>
            <person name="Yamaguchi K."/>
            <person name="Sugano A."/>
            <person name="Kohara Y."/>
            <person name="Fujiyama A."/>
            <person name="Anterola A."/>
            <person name="Aoki S."/>
            <person name="Ashton N."/>
            <person name="Barbazuk W.B."/>
            <person name="Barker E."/>
            <person name="Bennetzen J."/>
            <person name="Bezanilla M."/>
            <person name="Blankenship R."/>
            <person name="Cho S.H."/>
            <person name="Dutcher S."/>
            <person name="Estelle M."/>
            <person name="Fawcett J.A."/>
            <person name="Gundlach H."/>
            <person name="Hanada K."/>
            <person name="Heyl A."/>
            <person name="Hicks K.A."/>
            <person name="Hugh J."/>
            <person name="Lohr M."/>
            <person name="Mayer K."/>
            <person name="Melkozernov A."/>
            <person name="Murata T."/>
            <person name="Nelson D."/>
            <person name="Pils B."/>
            <person name="Prigge M."/>
            <person name="Reiss B."/>
            <person name="Renner T."/>
            <person name="Rombauts S."/>
            <person name="Rushton P."/>
            <person name="Sanderfoot A."/>
            <person name="Schween G."/>
            <person name="Shiu S.-H."/>
            <person name="Stueber K."/>
            <person name="Theodoulou F.L."/>
            <person name="Tu H."/>
            <person name="Van de Peer Y."/>
            <person name="Verrier P.J."/>
            <person name="Waters E."/>
            <person name="Wood A."/>
            <person name="Yang L."/>
            <person name="Cove D."/>
            <person name="Cuming A."/>
            <person name="Hasebe M."/>
            <person name="Lucas S."/>
            <person name="Mishler D.B."/>
            <person name="Reski R."/>
            <person name="Grigoriev I."/>
            <person name="Quatrano R.S."/>
            <person name="Boore J.L."/>
        </authorList>
    </citation>
    <scope>NUCLEOTIDE SEQUENCE [LARGE SCALE GENOMIC DNA]</scope>
    <source>
        <strain evidence="3 4">cv. Gransden 2004</strain>
    </source>
</reference>
<accession>A9SF25</accession>